<dbReference type="GO" id="GO:0046872">
    <property type="term" value="F:metal ion binding"/>
    <property type="evidence" value="ECO:0007669"/>
    <property type="project" value="UniProtKB-KW"/>
</dbReference>
<dbReference type="PRINTS" id="PR00469">
    <property type="entry name" value="PNDRDTASEII"/>
</dbReference>
<evidence type="ECO:0000256" key="6">
    <source>
        <dbReference type="ARBA" id="ARBA00022723"/>
    </source>
</evidence>
<dbReference type="InterPro" id="IPR001155">
    <property type="entry name" value="OxRdtase_FMN_N"/>
</dbReference>
<dbReference type="PRINTS" id="PR00368">
    <property type="entry name" value="FADPNR"/>
</dbReference>
<feature type="domain" description="FAD/NAD(P)-binding" evidence="11">
    <location>
        <begin position="383"/>
        <end position="588"/>
    </location>
</feature>
<evidence type="ECO:0000256" key="2">
    <source>
        <dbReference type="ARBA" id="ARBA00001966"/>
    </source>
</evidence>
<evidence type="ECO:0000256" key="1">
    <source>
        <dbReference type="ARBA" id="ARBA00001917"/>
    </source>
</evidence>
<dbReference type="PANTHER" id="PTHR42917:SF2">
    <property type="entry name" value="2,4-DIENOYL-COA REDUCTASE [(2E)-ENOYL-COA-PRODUCING]"/>
    <property type="match status" value="1"/>
</dbReference>
<comment type="similarity">
    <text evidence="3">In the N-terminal section; belongs to the NADH:flavin oxidoreductase/NADH oxidase family.</text>
</comment>
<accession>A0A975BDZ6</accession>
<dbReference type="Gene3D" id="3.40.50.720">
    <property type="entry name" value="NAD(P)-binding Rossmann-like Domain"/>
    <property type="match status" value="1"/>
</dbReference>
<keyword evidence="13" id="KW-1185">Reference proteome</keyword>
<keyword evidence="5" id="KW-0288">FMN</keyword>
<dbReference type="InterPro" id="IPR013785">
    <property type="entry name" value="Aldolase_TIM"/>
</dbReference>
<dbReference type="PANTHER" id="PTHR42917">
    <property type="entry name" value="2,4-DIENOYL-COA REDUCTASE"/>
    <property type="match status" value="1"/>
</dbReference>
<evidence type="ECO:0000256" key="5">
    <source>
        <dbReference type="ARBA" id="ARBA00022643"/>
    </source>
</evidence>
<evidence type="ECO:0000256" key="7">
    <source>
        <dbReference type="ARBA" id="ARBA00023002"/>
    </source>
</evidence>
<keyword evidence="9" id="KW-0411">Iron-sulfur</keyword>
<dbReference type="Proteomes" id="UP000663720">
    <property type="component" value="Chromosome"/>
</dbReference>
<dbReference type="SUPFAM" id="SSF51905">
    <property type="entry name" value="FAD/NAD(P)-binding domain"/>
    <property type="match status" value="1"/>
</dbReference>
<dbReference type="Pfam" id="PF00724">
    <property type="entry name" value="Oxidored_FMN"/>
    <property type="match status" value="1"/>
</dbReference>
<dbReference type="Gene3D" id="3.50.50.60">
    <property type="entry name" value="FAD/NAD(P)-binding domain"/>
    <property type="match status" value="1"/>
</dbReference>
<dbReference type="GO" id="GO:0016491">
    <property type="term" value="F:oxidoreductase activity"/>
    <property type="evidence" value="ECO:0007669"/>
    <property type="project" value="UniProtKB-KW"/>
</dbReference>
<protein>
    <submittedName>
        <fullName evidence="12">NADH:flavin oxidoreductase/NADH oxidase</fullName>
    </submittedName>
</protein>
<dbReference type="Pfam" id="PF07992">
    <property type="entry name" value="Pyr_redox_2"/>
    <property type="match status" value="1"/>
</dbReference>
<keyword evidence="7" id="KW-0560">Oxidoreductase</keyword>
<reference evidence="12" key="1">
    <citation type="journal article" date="2021" name="Microb. Physiol.">
        <title>Proteogenomic Insights into the Physiology of Marine, Sulfate-Reducing, Filamentous Desulfonema limicola and Desulfonema magnum.</title>
        <authorList>
            <person name="Schnaars V."/>
            <person name="Wohlbrand L."/>
            <person name="Scheve S."/>
            <person name="Hinrichs C."/>
            <person name="Reinhardt R."/>
            <person name="Rabus R."/>
        </authorList>
    </citation>
    <scope>NUCLEOTIDE SEQUENCE</scope>
    <source>
        <strain evidence="12">5ac10</strain>
    </source>
</reference>
<dbReference type="GO" id="GO:0051536">
    <property type="term" value="F:iron-sulfur cluster binding"/>
    <property type="evidence" value="ECO:0007669"/>
    <property type="project" value="UniProtKB-KW"/>
</dbReference>
<keyword evidence="4" id="KW-0285">Flavoprotein</keyword>
<sequence>MTALNHLFSPVKIGNMESSNRLLMSAMSINFGVNEKGHVNEQLTEYLAARAKGGAGMILVGGGAVHPAGLELPDLPKLWNDDCIPSLAKMVETIKAFGTKFGMQLMHGGRQSYHDNKVAPSPIPAPAVVKGIPRELTKEDIKEITASFGDSAKRCKDAGFDFVEIHAAHGYLANQFLSLNSNKRKDEYGGSFENRIRFLLELFRDIKDKTGDDFPVGIRMNGEDYIKDGWTLSDALKLAPILEKNGADYLHISAGVYGSTQLTIPSMYVEHGCFVHLAEAVKKIVSIPVITVGRIKSPVMADQILEQGKADIVSMGRALIADPELPNKARSGAFEDIRPCLGCCLGCIHAVLAREPGSCVVNPEVGREYLIKKQDNKKFQPKKVLIAGAGPGGMAAARKAAMLGHNVVLCEEKNETGGLMRLAAKPPGRSEIKDIIDFLEREIKKYKADLRLNTILDENLINEVNPDVVILATGSLPEMPIIKGLFQTKMELATVVDVLEQKAETGKKVIILGGGQAGLVLTDYLAEQGKEVAVLNRKRHFAEEMSSNDRFYLRERLKRDSVKLYKQVSVKGFCDDGVIFSSAGETIELKGFDTVIIAEKMNSVRDAKNLFKDRNIDVHVIGDAKTPRNLMLSQSEAEEIAQAI</sequence>
<evidence type="ECO:0000256" key="4">
    <source>
        <dbReference type="ARBA" id="ARBA00022630"/>
    </source>
</evidence>
<evidence type="ECO:0000256" key="8">
    <source>
        <dbReference type="ARBA" id="ARBA00023004"/>
    </source>
</evidence>
<dbReference type="KEGG" id="dli:dnl_61150"/>
<proteinExistence type="inferred from homology"/>
<dbReference type="AlphaFoldDB" id="A0A975BDZ6"/>
<comment type="cofactor">
    <cofactor evidence="1">
        <name>FMN</name>
        <dbReference type="ChEBI" id="CHEBI:58210"/>
    </cofactor>
</comment>
<dbReference type="InterPro" id="IPR036188">
    <property type="entry name" value="FAD/NAD-bd_sf"/>
</dbReference>
<evidence type="ECO:0000256" key="9">
    <source>
        <dbReference type="ARBA" id="ARBA00023014"/>
    </source>
</evidence>
<dbReference type="EMBL" id="CP061799">
    <property type="protein sequence ID" value="QTA83701.1"/>
    <property type="molecule type" value="Genomic_DNA"/>
</dbReference>
<dbReference type="InterPro" id="IPR051793">
    <property type="entry name" value="NADH:flavin_oxidoreductase"/>
</dbReference>
<name>A0A975BDZ6_9BACT</name>
<dbReference type="SUPFAM" id="SSF51395">
    <property type="entry name" value="FMN-linked oxidoreductases"/>
    <property type="match status" value="1"/>
</dbReference>
<evidence type="ECO:0000256" key="3">
    <source>
        <dbReference type="ARBA" id="ARBA00011048"/>
    </source>
</evidence>
<comment type="cofactor">
    <cofactor evidence="2">
        <name>[4Fe-4S] cluster</name>
        <dbReference type="ChEBI" id="CHEBI:49883"/>
    </cofactor>
</comment>
<organism evidence="12 13">
    <name type="scientific">Desulfonema limicola</name>
    <dbReference type="NCBI Taxonomy" id="45656"/>
    <lineage>
        <taxon>Bacteria</taxon>
        <taxon>Pseudomonadati</taxon>
        <taxon>Thermodesulfobacteriota</taxon>
        <taxon>Desulfobacteria</taxon>
        <taxon>Desulfobacterales</taxon>
        <taxon>Desulfococcaceae</taxon>
        <taxon>Desulfonema</taxon>
    </lineage>
</organism>
<gene>
    <name evidence="12" type="ORF">dnl_61150</name>
</gene>
<dbReference type="CDD" id="cd02803">
    <property type="entry name" value="OYE_like_FMN_family"/>
    <property type="match status" value="1"/>
</dbReference>
<feature type="domain" description="NADH:flavin oxidoreductase/NADH oxidase N-terminal" evidence="10">
    <location>
        <begin position="7"/>
        <end position="332"/>
    </location>
</feature>
<dbReference type="Gene3D" id="3.20.20.70">
    <property type="entry name" value="Aldolase class I"/>
    <property type="match status" value="1"/>
</dbReference>
<keyword evidence="6" id="KW-0479">Metal-binding</keyword>
<dbReference type="RefSeq" id="WP_207689505.1">
    <property type="nucleotide sequence ID" value="NZ_CP061799.1"/>
</dbReference>
<evidence type="ECO:0000259" key="11">
    <source>
        <dbReference type="Pfam" id="PF07992"/>
    </source>
</evidence>
<evidence type="ECO:0000259" key="10">
    <source>
        <dbReference type="Pfam" id="PF00724"/>
    </source>
</evidence>
<dbReference type="GO" id="GO:0010181">
    <property type="term" value="F:FMN binding"/>
    <property type="evidence" value="ECO:0007669"/>
    <property type="project" value="InterPro"/>
</dbReference>
<dbReference type="InterPro" id="IPR023753">
    <property type="entry name" value="FAD/NAD-binding_dom"/>
</dbReference>
<keyword evidence="8" id="KW-0408">Iron</keyword>
<evidence type="ECO:0000313" key="13">
    <source>
        <dbReference type="Proteomes" id="UP000663720"/>
    </source>
</evidence>
<evidence type="ECO:0000313" key="12">
    <source>
        <dbReference type="EMBL" id="QTA83701.1"/>
    </source>
</evidence>